<dbReference type="Proteomes" id="UP001240984">
    <property type="component" value="Unassembled WGS sequence"/>
</dbReference>
<dbReference type="SUPFAM" id="SSF54506">
    <property type="entry name" value="Diaminopimelate epimerase-like"/>
    <property type="match status" value="1"/>
</dbReference>
<organism evidence="1 2">
    <name type="scientific">Catenuloplanes nepalensis</name>
    <dbReference type="NCBI Taxonomy" id="587533"/>
    <lineage>
        <taxon>Bacteria</taxon>
        <taxon>Bacillati</taxon>
        <taxon>Actinomycetota</taxon>
        <taxon>Actinomycetes</taxon>
        <taxon>Micromonosporales</taxon>
        <taxon>Micromonosporaceae</taxon>
        <taxon>Catenuloplanes</taxon>
    </lineage>
</organism>
<dbReference type="Gene3D" id="3.10.310.10">
    <property type="entry name" value="Diaminopimelate Epimerase, Chain A, domain 1"/>
    <property type="match status" value="1"/>
</dbReference>
<gene>
    <name evidence="1" type="ORF">J2S43_002663</name>
</gene>
<dbReference type="EMBL" id="JAUSRA010000001">
    <property type="protein sequence ID" value="MDP9794151.1"/>
    <property type="molecule type" value="Genomic_DNA"/>
</dbReference>
<evidence type="ECO:0000313" key="2">
    <source>
        <dbReference type="Proteomes" id="UP001240984"/>
    </source>
</evidence>
<accession>A0ABT9MT04</accession>
<keyword evidence="2" id="KW-1185">Reference proteome</keyword>
<sequence length="78" mass="7430">MRGGAAAALGLGAWLVAAGLLPGDGDSAYVVRRGAELGRPSVLECTVSASGGVPVGTTVAGHVVPVATGEIIALPAGH</sequence>
<protein>
    <submittedName>
        <fullName evidence="1">PhzF superfamily epimerase YddE/YHI9</fullName>
    </submittedName>
</protein>
<reference evidence="1 2" key="1">
    <citation type="submission" date="2023-07" db="EMBL/GenBank/DDBJ databases">
        <title>Sequencing the genomes of 1000 actinobacteria strains.</title>
        <authorList>
            <person name="Klenk H.-P."/>
        </authorList>
    </citation>
    <scope>NUCLEOTIDE SEQUENCE [LARGE SCALE GENOMIC DNA]</scope>
    <source>
        <strain evidence="1 2">DSM 44710</strain>
    </source>
</reference>
<evidence type="ECO:0000313" key="1">
    <source>
        <dbReference type="EMBL" id="MDP9794151.1"/>
    </source>
</evidence>
<comment type="caution">
    <text evidence="1">The sequence shown here is derived from an EMBL/GenBank/DDBJ whole genome shotgun (WGS) entry which is preliminary data.</text>
</comment>
<name>A0ABT9MT04_9ACTN</name>
<proteinExistence type="predicted"/>